<dbReference type="eggNOG" id="COG3830">
    <property type="taxonomic scope" value="Bacteria"/>
</dbReference>
<reference evidence="2" key="1">
    <citation type="submission" date="2009-08" db="EMBL/GenBank/DDBJ databases">
        <authorList>
            <person name="Weinstock G."/>
            <person name="Sodergren E."/>
            <person name="Clifton S."/>
            <person name="Fulton L."/>
            <person name="Fulton B."/>
            <person name="Courtney L."/>
            <person name="Fronick C."/>
            <person name="Harrison M."/>
            <person name="Strong C."/>
            <person name="Farmer C."/>
            <person name="Delahaunty K."/>
            <person name="Markovic C."/>
            <person name="Hall O."/>
            <person name="Minx P."/>
            <person name="Tomlinson C."/>
            <person name="Mitreva M."/>
            <person name="Nelson J."/>
            <person name="Hou S."/>
            <person name="Wollam A."/>
            <person name="Pepin K.H."/>
            <person name="Johnson M."/>
            <person name="Bhonagiri V."/>
            <person name="Nash W.E."/>
            <person name="Warren W."/>
            <person name="Chinwalla A."/>
            <person name="Mardis E.R."/>
            <person name="Wilson R.K."/>
        </authorList>
    </citation>
    <scope>NUCLEOTIDE SEQUENCE [LARGE SCALE GENOMIC DNA]</scope>
    <source>
        <strain evidence="2">A2-165</strain>
    </source>
</reference>
<dbReference type="HOGENOM" id="CLU_155669_0_1_9"/>
<comment type="caution">
    <text evidence="2">The sequence shown here is derived from an EMBL/GenBank/DDBJ whole genome shotgun (WGS) entry which is preliminary data.</text>
</comment>
<dbReference type="SUPFAM" id="SSF55021">
    <property type="entry name" value="ACT-like"/>
    <property type="match status" value="1"/>
</dbReference>
<evidence type="ECO:0000313" key="2">
    <source>
        <dbReference type="EMBL" id="EEU95197.1"/>
    </source>
</evidence>
<dbReference type="PANTHER" id="PTHR34875">
    <property type="entry name" value="UPF0237 PROTEIN MJ1558"/>
    <property type="match status" value="1"/>
</dbReference>
<dbReference type="PROSITE" id="PS51671">
    <property type="entry name" value="ACT"/>
    <property type="match status" value="1"/>
</dbReference>
<dbReference type="STRING" id="411483.FAEPRAA2165_03176"/>
<sequence>MGVRNMKAFITVIGHDTVGVVAKVAALCCELNINIEDVTQSVLQGMFAMIMLVDISKCSVSHEELHTRTDALAKEMGMQINLTRQEVFDAMHTI</sequence>
<dbReference type="AlphaFoldDB" id="C7HA21"/>
<organism evidence="2 3">
    <name type="scientific">Faecalibacterium duncaniae (strain DSM 17677 / JCM 31915 / A2-165)</name>
    <name type="common">Faecalibacterium prausnitzii</name>
    <dbReference type="NCBI Taxonomy" id="411483"/>
    <lineage>
        <taxon>Bacteria</taxon>
        <taxon>Bacillati</taxon>
        <taxon>Bacillota</taxon>
        <taxon>Clostridia</taxon>
        <taxon>Eubacteriales</taxon>
        <taxon>Oscillospiraceae</taxon>
        <taxon>Faecalibacterium</taxon>
    </lineage>
</organism>
<dbReference type="Proteomes" id="UP000004619">
    <property type="component" value="Unassembled WGS sequence"/>
</dbReference>
<dbReference type="Pfam" id="PF13740">
    <property type="entry name" value="ACT_6"/>
    <property type="match status" value="1"/>
</dbReference>
<accession>C7HA21</accession>
<feature type="domain" description="ACT" evidence="1">
    <location>
        <begin position="9"/>
        <end position="87"/>
    </location>
</feature>
<dbReference type="PANTHER" id="PTHR34875:SF6">
    <property type="entry name" value="UPF0237 PROTEIN MJ1558"/>
    <property type="match status" value="1"/>
</dbReference>
<gene>
    <name evidence="2" type="ORF">FAEPRAA2165_03176</name>
</gene>
<evidence type="ECO:0000313" key="3">
    <source>
        <dbReference type="Proteomes" id="UP000004619"/>
    </source>
</evidence>
<evidence type="ECO:0000259" key="1">
    <source>
        <dbReference type="PROSITE" id="PS51671"/>
    </source>
</evidence>
<dbReference type="InterPro" id="IPR050990">
    <property type="entry name" value="UPF0237/GcvR_regulator"/>
</dbReference>
<protein>
    <submittedName>
        <fullName evidence="2">ACT domain protein</fullName>
    </submittedName>
</protein>
<dbReference type="PATRIC" id="fig|411483.3.peg.2524"/>
<dbReference type="Gene3D" id="3.30.70.260">
    <property type="match status" value="1"/>
</dbReference>
<proteinExistence type="predicted"/>
<dbReference type="InterPro" id="IPR002912">
    <property type="entry name" value="ACT_dom"/>
</dbReference>
<keyword evidence="3" id="KW-1185">Reference proteome</keyword>
<name>C7HA21_FAED2</name>
<dbReference type="EMBL" id="ACOP02000085">
    <property type="protein sequence ID" value="EEU95197.1"/>
    <property type="molecule type" value="Genomic_DNA"/>
</dbReference>
<dbReference type="InterPro" id="IPR022986">
    <property type="entry name" value="UPF0237_ACT"/>
</dbReference>
<dbReference type="CDD" id="cd04872">
    <property type="entry name" value="ACT_1ZPV"/>
    <property type="match status" value="1"/>
</dbReference>
<dbReference type="InterPro" id="IPR045865">
    <property type="entry name" value="ACT-like_dom_sf"/>
</dbReference>
<dbReference type="NCBIfam" id="NF001220">
    <property type="entry name" value="PRK00194.1"/>
    <property type="match status" value="1"/>
</dbReference>